<feature type="domain" description="Activator of Hsp90 ATPase homologue 1/2-like C-terminal" evidence="3">
    <location>
        <begin position="14"/>
        <end position="136"/>
    </location>
</feature>
<dbReference type="CDD" id="cd07814">
    <property type="entry name" value="SRPBCC_CalC_Aha1-like"/>
    <property type="match status" value="1"/>
</dbReference>
<evidence type="ECO:0000313" key="4">
    <source>
        <dbReference type="EMBL" id="MCH5598880.1"/>
    </source>
</evidence>
<accession>A0ABS9SKL2</accession>
<dbReference type="Pfam" id="PF08327">
    <property type="entry name" value="AHSA1"/>
    <property type="match status" value="1"/>
</dbReference>
<protein>
    <submittedName>
        <fullName evidence="4">SRPBCC domain-containing protein</fullName>
    </submittedName>
</protein>
<name>A0ABS9SKL2_9BACT</name>
<dbReference type="SUPFAM" id="SSF55961">
    <property type="entry name" value="Bet v1-like"/>
    <property type="match status" value="1"/>
</dbReference>
<feature type="compositionally biased region" description="Basic and acidic residues" evidence="2">
    <location>
        <begin position="145"/>
        <end position="160"/>
    </location>
</feature>
<feature type="region of interest" description="Disordered" evidence="2">
    <location>
        <begin position="145"/>
        <end position="165"/>
    </location>
</feature>
<keyword evidence="5" id="KW-1185">Reference proteome</keyword>
<dbReference type="Proteomes" id="UP001202248">
    <property type="component" value="Unassembled WGS sequence"/>
</dbReference>
<reference evidence="4 5" key="1">
    <citation type="submission" date="2022-02" db="EMBL/GenBank/DDBJ databases">
        <authorList>
            <person name="Min J."/>
        </authorList>
    </citation>
    <scope>NUCLEOTIDE SEQUENCE [LARGE SCALE GENOMIC DNA]</scope>
    <source>
        <strain evidence="4 5">GR10-1</strain>
    </source>
</reference>
<evidence type="ECO:0000256" key="2">
    <source>
        <dbReference type="SAM" id="MobiDB-lite"/>
    </source>
</evidence>
<dbReference type="InterPro" id="IPR023393">
    <property type="entry name" value="START-like_dom_sf"/>
</dbReference>
<proteinExistence type="inferred from homology"/>
<evidence type="ECO:0000313" key="5">
    <source>
        <dbReference type="Proteomes" id="UP001202248"/>
    </source>
</evidence>
<dbReference type="RefSeq" id="WP_240830546.1">
    <property type="nucleotide sequence ID" value="NZ_JAKWBL010000002.1"/>
</dbReference>
<evidence type="ECO:0000259" key="3">
    <source>
        <dbReference type="Pfam" id="PF08327"/>
    </source>
</evidence>
<gene>
    <name evidence="4" type="ORF">MKP09_13675</name>
</gene>
<comment type="similarity">
    <text evidence="1">Belongs to the AHA1 family.</text>
</comment>
<sequence>MTNQHFTTSFLVKATAQQVFDAINNVRGWWSENIEGPTDKLNTQFDYHYQDVHRASIKVVEFVPGKRVAWHVVDNYFKFTVDKSEWTGTDIIFEISEKDGQTHLVFTHRGLVPSYECYNVCHDAWTHYIQDSLKGLILNGEGKATPKDDNKYDDSNEAEKSTNQTSTKSIFHRLLIKAPVEKVYNALTTHRGWQDGGLRIQKQNRKLTVLQGLVLKQIILRK</sequence>
<evidence type="ECO:0000256" key="1">
    <source>
        <dbReference type="ARBA" id="ARBA00006817"/>
    </source>
</evidence>
<dbReference type="InterPro" id="IPR013538">
    <property type="entry name" value="ASHA1/2-like_C"/>
</dbReference>
<organism evidence="4 5">
    <name type="scientific">Niabella ginsengisoli</name>
    <dbReference type="NCBI Taxonomy" id="522298"/>
    <lineage>
        <taxon>Bacteria</taxon>
        <taxon>Pseudomonadati</taxon>
        <taxon>Bacteroidota</taxon>
        <taxon>Chitinophagia</taxon>
        <taxon>Chitinophagales</taxon>
        <taxon>Chitinophagaceae</taxon>
        <taxon>Niabella</taxon>
    </lineage>
</organism>
<dbReference type="Gene3D" id="3.30.530.20">
    <property type="match status" value="1"/>
</dbReference>
<comment type="caution">
    <text evidence="4">The sequence shown here is derived from an EMBL/GenBank/DDBJ whole genome shotgun (WGS) entry which is preliminary data.</text>
</comment>
<dbReference type="EMBL" id="JAKWBL010000002">
    <property type="protein sequence ID" value="MCH5598880.1"/>
    <property type="molecule type" value="Genomic_DNA"/>
</dbReference>